<proteinExistence type="inferred from homology"/>
<dbReference type="Proteomes" id="UP000516052">
    <property type="component" value="Chromosome"/>
</dbReference>
<evidence type="ECO:0000256" key="1">
    <source>
        <dbReference type="ARBA" id="ARBA00006484"/>
    </source>
</evidence>
<gene>
    <name evidence="4" type="ORF">IAG44_42875</name>
</gene>
<dbReference type="SUPFAM" id="SSF51735">
    <property type="entry name" value="NAD(P)-binding Rossmann-fold domains"/>
    <property type="match status" value="1"/>
</dbReference>
<reference evidence="4 5" key="1">
    <citation type="submission" date="2020-08" db="EMBL/GenBank/DDBJ databases">
        <title>A novel species.</title>
        <authorList>
            <person name="Gao J."/>
        </authorList>
    </citation>
    <scope>NUCLEOTIDE SEQUENCE [LARGE SCALE GENOMIC DNA]</scope>
    <source>
        <strain evidence="4 5">CRXT-G-22</strain>
    </source>
</reference>
<dbReference type="PROSITE" id="PS00061">
    <property type="entry name" value="ADH_SHORT"/>
    <property type="match status" value="1"/>
</dbReference>
<dbReference type="PANTHER" id="PTHR43391:SF94">
    <property type="entry name" value="OXIDOREDUCTASE-RELATED"/>
    <property type="match status" value="1"/>
</dbReference>
<dbReference type="EMBL" id="CP060828">
    <property type="protein sequence ID" value="QNP76217.1"/>
    <property type="molecule type" value="Genomic_DNA"/>
</dbReference>
<dbReference type="GO" id="GO:0016491">
    <property type="term" value="F:oxidoreductase activity"/>
    <property type="evidence" value="ECO:0007669"/>
    <property type="project" value="UniProtKB-KW"/>
</dbReference>
<dbReference type="PANTHER" id="PTHR43391">
    <property type="entry name" value="RETINOL DEHYDROGENASE-RELATED"/>
    <property type="match status" value="1"/>
</dbReference>
<accession>A0A7H0ITV1</accession>
<evidence type="ECO:0000256" key="2">
    <source>
        <dbReference type="ARBA" id="ARBA00023002"/>
    </source>
</evidence>
<dbReference type="PRINTS" id="PR00081">
    <property type="entry name" value="GDHRDH"/>
</dbReference>
<keyword evidence="5" id="KW-1185">Reference proteome</keyword>
<dbReference type="AlphaFoldDB" id="A0A7H0ITV1"/>
<sequence>MAGNVALVTGGARGLGAATARRLADGGARVFVADLHKPSVDRAVDERITVLQGDVTDLADMSGVVENVVEQAGRLDIVIANAGVAARGATLRASSPAAINQLFDVNVRGVLNTVHAGLPHIIKNKGRLVLLSSVFAYINGTGTIPYAMSKAAVEQLGRGLRVELAAHEVSVTTAYFAMINTDMIRQSIDEDPAAQALLNGLPRVLHKRISPEQAASAIVTGLRRRDARVVRPRRWATASLLRGVLAPAMDSRLAGDAKVRNIIASLDARDGEDLLTS</sequence>
<dbReference type="InterPro" id="IPR020904">
    <property type="entry name" value="Sc_DH/Rdtase_CS"/>
</dbReference>
<dbReference type="InterPro" id="IPR002347">
    <property type="entry name" value="SDR_fam"/>
</dbReference>
<dbReference type="KEGG" id="sroi:IAG44_42875"/>
<comment type="similarity">
    <text evidence="1 3">Belongs to the short-chain dehydrogenases/reductases (SDR) family.</text>
</comment>
<organism evidence="4 5">
    <name type="scientific">Streptomyces roseirectus</name>
    <dbReference type="NCBI Taxonomy" id="2768066"/>
    <lineage>
        <taxon>Bacteria</taxon>
        <taxon>Bacillati</taxon>
        <taxon>Actinomycetota</taxon>
        <taxon>Actinomycetes</taxon>
        <taxon>Kitasatosporales</taxon>
        <taxon>Streptomycetaceae</taxon>
        <taxon>Streptomyces</taxon>
    </lineage>
</organism>
<keyword evidence="2" id="KW-0560">Oxidoreductase</keyword>
<evidence type="ECO:0000313" key="5">
    <source>
        <dbReference type="Proteomes" id="UP000516052"/>
    </source>
</evidence>
<protein>
    <submittedName>
        <fullName evidence="4">SDR family NAD(P)-dependent oxidoreductase</fullName>
    </submittedName>
</protein>
<evidence type="ECO:0000313" key="4">
    <source>
        <dbReference type="EMBL" id="QNP76217.1"/>
    </source>
</evidence>
<dbReference type="CDD" id="cd05233">
    <property type="entry name" value="SDR_c"/>
    <property type="match status" value="1"/>
</dbReference>
<dbReference type="InterPro" id="IPR036291">
    <property type="entry name" value="NAD(P)-bd_dom_sf"/>
</dbReference>
<dbReference type="Pfam" id="PF00106">
    <property type="entry name" value="adh_short"/>
    <property type="match status" value="1"/>
</dbReference>
<dbReference type="Gene3D" id="3.40.50.720">
    <property type="entry name" value="NAD(P)-binding Rossmann-like Domain"/>
    <property type="match status" value="1"/>
</dbReference>
<dbReference type="PRINTS" id="PR00080">
    <property type="entry name" value="SDRFAMILY"/>
</dbReference>
<name>A0A7H0ITV1_9ACTN</name>
<evidence type="ECO:0000256" key="3">
    <source>
        <dbReference type="RuleBase" id="RU000363"/>
    </source>
</evidence>